<dbReference type="PROSITE" id="PS01129">
    <property type="entry name" value="PSI_RLU"/>
    <property type="match status" value="1"/>
</dbReference>
<comment type="function">
    <text evidence="7">Dual specificity enzyme that catalyzes the synthesis of pseudouridine from uracil-746 in 23S ribosomal RNA and from uracil-32 in the anticodon stem and loop of transfer RNAs.</text>
</comment>
<dbReference type="STRING" id="735517.SAMN05444272_2634"/>
<dbReference type="Pfam" id="PF00849">
    <property type="entry name" value="PseudoU_synth_2"/>
    <property type="match status" value="1"/>
</dbReference>
<comment type="catalytic activity">
    <reaction evidence="5">
        <text>uridine(32) in tRNA = pseudouridine(32) in tRNA</text>
        <dbReference type="Rhea" id="RHEA:42544"/>
        <dbReference type="Rhea" id="RHEA-COMP:10107"/>
        <dbReference type="Rhea" id="RHEA-COMP:10108"/>
        <dbReference type="ChEBI" id="CHEBI:65314"/>
        <dbReference type="ChEBI" id="CHEBI:65315"/>
        <dbReference type="EC" id="5.4.99.28"/>
    </reaction>
</comment>
<evidence type="ECO:0000256" key="11">
    <source>
        <dbReference type="ARBA" id="ARBA00041266"/>
    </source>
</evidence>
<keyword evidence="2" id="KW-0698">rRNA processing</keyword>
<dbReference type="GO" id="GO:0008033">
    <property type="term" value="P:tRNA processing"/>
    <property type="evidence" value="ECO:0007669"/>
    <property type="project" value="UniProtKB-KW"/>
</dbReference>
<dbReference type="PANTHER" id="PTHR21600:SF91">
    <property type="entry name" value="DUAL-SPECIFICITY RNA PSEUDOURIDINE SYNTHASE RLUA"/>
    <property type="match status" value="1"/>
</dbReference>
<reference evidence="17 18" key="1">
    <citation type="submission" date="2016-11" db="EMBL/GenBank/DDBJ databases">
        <authorList>
            <person name="Jaros S."/>
            <person name="Januszkiewicz K."/>
            <person name="Wedrychowicz H."/>
        </authorList>
    </citation>
    <scope>NUCLEOTIDE SEQUENCE [LARGE SCALE GENOMIC DNA]</scope>
    <source>
        <strain evidence="17 18">DSM 22153</strain>
    </source>
</reference>
<dbReference type="Gene3D" id="3.30.2350.10">
    <property type="entry name" value="Pseudouridine synthase"/>
    <property type="match status" value="1"/>
</dbReference>
<evidence type="ECO:0000256" key="10">
    <source>
        <dbReference type="ARBA" id="ARBA00039988"/>
    </source>
</evidence>
<evidence type="ECO:0000313" key="18">
    <source>
        <dbReference type="Proteomes" id="UP000186002"/>
    </source>
</evidence>
<accession>A0A1M7IU25</accession>
<sequence>MAMEDNGPIPFTYMPPEGPLQVLHADKDILVVVKPCGLLSVTGRGEGREDALATRAPQLFKGARIVHRLDLDTSGVMVLAQTAEAHRHLGLQFERRHTDKTYIARVWGHVAEDEGEVDLPLVVDWPNRPKQMICHETGRRALTNWEVIAREEKTTLMRLKPVTGRSHQLRVHMLSLGHPIIGDPLYAEGEALAASPRLQLHAHDLTIHHPSGGERLTFVAECPF</sequence>
<dbReference type="Proteomes" id="UP000186002">
    <property type="component" value="Unassembled WGS sequence"/>
</dbReference>
<keyword evidence="4" id="KW-0413">Isomerase</keyword>
<evidence type="ECO:0000256" key="7">
    <source>
        <dbReference type="ARBA" id="ARBA00037305"/>
    </source>
</evidence>
<evidence type="ECO:0000256" key="4">
    <source>
        <dbReference type="ARBA" id="ARBA00023235"/>
    </source>
</evidence>
<dbReference type="GO" id="GO:0160151">
    <property type="term" value="F:tRNA pseudouridine(32) synthase activity"/>
    <property type="evidence" value="ECO:0007669"/>
    <property type="project" value="UniProtKB-EC"/>
</dbReference>
<feature type="domain" description="Pseudouridine synthase RsuA/RluA-like" evidence="16">
    <location>
        <begin position="28"/>
        <end position="174"/>
    </location>
</feature>
<dbReference type="InterPro" id="IPR006145">
    <property type="entry name" value="PsdUridine_synth_RsuA/RluA"/>
</dbReference>
<comment type="catalytic activity">
    <reaction evidence="6">
        <text>uridine(746) in 23S rRNA = pseudouridine(746) in 23S rRNA</text>
        <dbReference type="Rhea" id="RHEA:42548"/>
        <dbReference type="Rhea" id="RHEA-COMP:10109"/>
        <dbReference type="Rhea" id="RHEA-COMP:10110"/>
        <dbReference type="ChEBI" id="CHEBI:65314"/>
        <dbReference type="ChEBI" id="CHEBI:65315"/>
        <dbReference type="EC" id="5.4.99.29"/>
    </reaction>
</comment>
<keyword evidence="18" id="KW-1185">Reference proteome</keyword>
<evidence type="ECO:0000256" key="2">
    <source>
        <dbReference type="ARBA" id="ARBA00022552"/>
    </source>
</evidence>
<evidence type="ECO:0000256" key="15">
    <source>
        <dbReference type="ARBA" id="ARBA00043143"/>
    </source>
</evidence>
<evidence type="ECO:0000256" key="14">
    <source>
        <dbReference type="ARBA" id="ARBA00042883"/>
    </source>
</evidence>
<organism evidence="17 18">
    <name type="scientific">Roseibium suaedae</name>
    <dbReference type="NCBI Taxonomy" id="735517"/>
    <lineage>
        <taxon>Bacteria</taxon>
        <taxon>Pseudomonadati</taxon>
        <taxon>Pseudomonadota</taxon>
        <taxon>Alphaproteobacteria</taxon>
        <taxon>Hyphomicrobiales</taxon>
        <taxon>Stappiaceae</taxon>
        <taxon>Roseibium</taxon>
    </lineage>
</organism>
<dbReference type="GO" id="GO:0000455">
    <property type="term" value="P:enzyme-directed rRNA pseudouridine synthesis"/>
    <property type="evidence" value="ECO:0007669"/>
    <property type="project" value="TreeGrafter"/>
</dbReference>
<proteinExistence type="inferred from homology"/>
<evidence type="ECO:0000256" key="5">
    <source>
        <dbReference type="ARBA" id="ARBA00036184"/>
    </source>
</evidence>
<dbReference type="InterPro" id="IPR020103">
    <property type="entry name" value="PsdUridine_synth_cat_dom_sf"/>
</dbReference>
<dbReference type="EC" id="5.4.99.29" evidence="9"/>
<protein>
    <recommendedName>
        <fullName evidence="10">Dual-specificity RNA pseudouridine synthase RluA</fullName>
        <ecNumber evidence="8">5.4.99.28</ecNumber>
        <ecNumber evidence="9">5.4.99.29</ecNumber>
    </recommendedName>
    <alternativeName>
        <fullName evidence="11">23S rRNA pseudouridine(746) synthase</fullName>
    </alternativeName>
    <alternativeName>
        <fullName evidence="14">Ribosomal large subunit pseudouridine synthase A</fullName>
    </alternativeName>
    <alternativeName>
        <fullName evidence="13">rRNA pseudouridylate synthase A</fullName>
    </alternativeName>
    <alternativeName>
        <fullName evidence="15">rRNA-uridine isomerase A</fullName>
    </alternativeName>
    <alternativeName>
        <fullName evidence="12">tRNA pseudouridine(32) synthase</fullName>
    </alternativeName>
</protein>
<evidence type="ECO:0000313" key="17">
    <source>
        <dbReference type="EMBL" id="SHM44240.1"/>
    </source>
</evidence>
<evidence type="ECO:0000256" key="13">
    <source>
        <dbReference type="ARBA" id="ARBA00042844"/>
    </source>
</evidence>
<dbReference type="GO" id="GO:0003723">
    <property type="term" value="F:RNA binding"/>
    <property type="evidence" value="ECO:0007669"/>
    <property type="project" value="InterPro"/>
</dbReference>
<dbReference type="InterPro" id="IPR006224">
    <property type="entry name" value="PsdUridine_synth_RluA-like_CS"/>
</dbReference>
<comment type="similarity">
    <text evidence="1">Belongs to the pseudouridine synthase RluA family.</text>
</comment>
<dbReference type="EC" id="5.4.99.28" evidence="8"/>
<dbReference type="AlphaFoldDB" id="A0A1M7IU25"/>
<dbReference type="InterPro" id="IPR050188">
    <property type="entry name" value="RluA_PseudoU_synthase"/>
</dbReference>
<gene>
    <name evidence="17" type="ORF">SAMN05444272_2634</name>
</gene>
<evidence type="ECO:0000259" key="16">
    <source>
        <dbReference type="Pfam" id="PF00849"/>
    </source>
</evidence>
<evidence type="ECO:0000256" key="3">
    <source>
        <dbReference type="ARBA" id="ARBA00022694"/>
    </source>
</evidence>
<name>A0A1M7IU25_9HYPH</name>
<dbReference type="GO" id="GO:0160142">
    <property type="term" value="F:23S rRNA pseudouridine(746) synthase activity"/>
    <property type="evidence" value="ECO:0007669"/>
    <property type="project" value="UniProtKB-EC"/>
</dbReference>
<dbReference type="EMBL" id="FRBW01000002">
    <property type="protein sequence ID" value="SHM44240.1"/>
    <property type="molecule type" value="Genomic_DNA"/>
</dbReference>
<dbReference type="PANTHER" id="PTHR21600">
    <property type="entry name" value="MITOCHONDRIAL RNA PSEUDOURIDINE SYNTHASE"/>
    <property type="match status" value="1"/>
</dbReference>
<keyword evidence="3" id="KW-0819">tRNA processing</keyword>
<evidence type="ECO:0000256" key="1">
    <source>
        <dbReference type="ARBA" id="ARBA00010876"/>
    </source>
</evidence>
<evidence type="ECO:0000256" key="9">
    <source>
        <dbReference type="ARBA" id="ARBA00038945"/>
    </source>
</evidence>
<evidence type="ECO:0000256" key="8">
    <source>
        <dbReference type="ARBA" id="ARBA00038944"/>
    </source>
</evidence>
<dbReference type="CDD" id="cd02869">
    <property type="entry name" value="PseudoU_synth_RluA_like"/>
    <property type="match status" value="1"/>
</dbReference>
<evidence type="ECO:0000256" key="6">
    <source>
        <dbReference type="ARBA" id="ARBA00036916"/>
    </source>
</evidence>
<evidence type="ECO:0000256" key="12">
    <source>
        <dbReference type="ARBA" id="ARBA00042372"/>
    </source>
</evidence>
<dbReference type="SUPFAM" id="SSF55120">
    <property type="entry name" value="Pseudouridine synthase"/>
    <property type="match status" value="1"/>
</dbReference>